<keyword evidence="3 9" id="KW-0813">Transport</keyword>
<keyword evidence="7 9" id="KW-1133">Transmembrane helix</keyword>
<dbReference type="RefSeq" id="WP_245982556.1">
    <property type="nucleotide sequence ID" value="NZ_RBLC01000003.1"/>
</dbReference>
<feature type="transmembrane region" description="Helical" evidence="9">
    <location>
        <begin position="264"/>
        <end position="287"/>
    </location>
</feature>
<evidence type="ECO:0000256" key="6">
    <source>
        <dbReference type="ARBA" id="ARBA00022692"/>
    </source>
</evidence>
<accession>A0A495MAU9</accession>
<sequence length="298" mass="34832">MAEKITKEMENSLKDQQWLYEITPKRKLVSFNFREVWRYRDLLLLFVKRDIVTYYKQTILGPLWFLIQPLLTSIIQFVIFNKIAQIESDGINYFLFALAGNTLWFYFSDCFKSTSDTFKSNQNIFGKVYFPRVIMPMSVTISNLLKFGIQFLFFICVMFYFIAKGKATLPNWEIVFTPILLLLMALISLGFGMIISSLTTKYRDLTFLVGFGVQLYMYLTPVVYPTSLVVKKLKPYGYENLVYLNPLTSLFEFFKYSFLGKGEFTAFGLIYSVVFSIVIFLLGLLVFNKTEKNFIDTV</sequence>
<dbReference type="InterPro" id="IPR013525">
    <property type="entry name" value="ABC2_TM"/>
</dbReference>
<feature type="transmembrane region" description="Helical" evidence="9">
    <location>
        <begin position="205"/>
        <end position="224"/>
    </location>
</feature>
<evidence type="ECO:0000256" key="7">
    <source>
        <dbReference type="ARBA" id="ARBA00022989"/>
    </source>
</evidence>
<evidence type="ECO:0000259" key="10">
    <source>
        <dbReference type="PROSITE" id="PS51012"/>
    </source>
</evidence>
<evidence type="ECO:0000256" key="4">
    <source>
        <dbReference type="ARBA" id="ARBA00022475"/>
    </source>
</evidence>
<protein>
    <recommendedName>
        <fullName evidence="9">Transport permease protein</fullName>
    </recommendedName>
</protein>
<keyword evidence="12" id="KW-1185">Reference proteome</keyword>
<evidence type="ECO:0000256" key="8">
    <source>
        <dbReference type="ARBA" id="ARBA00023136"/>
    </source>
</evidence>
<evidence type="ECO:0000313" key="12">
    <source>
        <dbReference type="Proteomes" id="UP000277579"/>
    </source>
</evidence>
<dbReference type="PANTHER" id="PTHR30413:SF8">
    <property type="entry name" value="TRANSPORT PERMEASE PROTEIN"/>
    <property type="match status" value="1"/>
</dbReference>
<comment type="caution">
    <text evidence="11">The sequence shown here is derived from an EMBL/GenBank/DDBJ whole genome shotgun (WGS) entry which is preliminary data.</text>
</comment>
<keyword evidence="4 9" id="KW-1003">Cell membrane</keyword>
<feature type="transmembrane region" description="Helical" evidence="9">
    <location>
        <begin position="144"/>
        <end position="163"/>
    </location>
</feature>
<dbReference type="GO" id="GO:0140359">
    <property type="term" value="F:ABC-type transporter activity"/>
    <property type="evidence" value="ECO:0007669"/>
    <property type="project" value="InterPro"/>
</dbReference>
<evidence type="ECO:0000313" key="11">
    <source>
        <dbReference type="EMBL" id="RKS21853.1"/>
    </source>
</evidence>
<dbReference type="GO" id="GO:0005886">
    <property type="term" value="C:plasma membrane"/>
    <property type="evidence" value="ECO:0007669"/>
    <property type="project" value="UniProtKB-SubCell"/>
</dbReference>
<comment type="subcellular location">
    <subcellularLocation>
        <location evidence="1">Cell inner membrane</location>
        <topology evidence="1">Multi-pass membrane protein</topology>
    </subcellularLocation>
    <subcellularLocation>
        <location evidence="9">Cell membrane</location>
        <topology evidence="9">Multi-pass membrane protein</topology>
    </subcellularLocation>
</comment>
<dbReference type="EMBL" id="RBLC01000003">
    <property type="protein sequence ID" value="RKS21853.1"/>
    <property type="molecule type" value="Genomic_DNA"/>
</dbReference>
<dbReference type="AlphaFoldDB" id="A0A495MAU9"/>
<proteinExistence type="inferred from homology"/>
<feature type="transmembrane region" description="Helical" evidence="9">
    <location>
        <begin position="175"/>
        <end position="198"/>
    </location>
</feature>
<feature type="transmembrane region" description="Helical" evidence="9">
    <location>
        <begin position="91"/>
        <end position="107"/>
    </location>
</feature>
<comment type="similarity">
    <text evidence="2 9">Belongs to the ABC-2 integral membrane protein family.</text>
</comment>
<gene>
    <name evidence="11" type="ORF">CLV94_2488</name>
</gene>
<dbReference type="PANTHER" id="PTHR30413">
    <property type="entry name" value="INNER MEMBRANE TRANSPORT PERMEASE"/>
    <property type="match status" value="1"/>
</dbReference>
<dbReference type="GO" id="GO:0015920">
    <property type="term" value="P:lipopolysaccharide transport"/>
    <property type="evidence" value="ECO:0007669"/>
    <property type="project" value="TreeGrafter"/>
</dbReference>
<dbReference type="InterPro" id="IPR047817">
    <property type="entry name" value="ABC2_TM_bact-type"/>
</dbReference>
<name>A0A495MAU9_9FLAO</name>
<dbReference type="PROSITE" id="PS51012">
    <property type="entry name" value="ABC_TM2"/>
    <property type="match status" value="1"/>
</dbReference>
<dbReference type="Proteomes" id="UP000277579">
    <property type="component" value="Unassembled WGS sequence"/>
</dbReference>
<organism evidence="11 12">
    <name type="scientific">Flavobacterium endophyticum</name>
    <dbReference type="NCBI Taxonomy" id="1540163"/>
    <lineage>
        <taxon>Bacteria</taxon>
        <taxon>Pseudomonadati</taxon>
        <taxon>Bacteroidota</taxon>
        <taxon>Flavobacteriia</taxon>
        <taxon>Flavobacteriales</taxon>
        <taxon>Flavobacteriaceae</taxon>
        <taxon>Flavobacterium</taxon>
    </lineage>
</organism>
<evidence type="ECO:0000256" key="3">
    <source>
        <dbReference type="ARBA" id="ARBA00022448"/>
    </source>
</evidence>
<keyword evidence="5" id="KW-0997">Cell inner membrane</keyword>
<feature type="domain" description="ABC transmembrane type-2" evidence="10">
    <location>
        <begin position="60"/>
        <end position="290"/>
    </location>
</feature>
<evidence type="ECO:0000256" key="5">
    <source>
        <dbReference type="ARBA" id="ARBA00022519"/>
    </source>
</evidence>
<reference evidence="11 12" key="1">
    <citation type="submission" date="2018-10" db="EMBL/GenBank/DDBJ databases">
        <title>Genomic Encyclopedia of Archaeal and Bacterial Type Strains, Phase II (KMG-II): from individual species to whole genera.</title>
        <authorList>
            <person name="Goeker M."/>
        </authorList>
    </citation>
    <scope>NUCLEOTIDE SEQUENCE [LARGE SCALE GENOMIC DNA]</scope>
    <source>
        <strain evidence="11 12">DSM 29537</strain>
    </source>
</reference>
<keyword evidence="6 9" id="KW-0812">Transmembrane</keyword>
<evidence type="ECO:0000256" key="1">
    <source>
        <dbReference type="ARBA" id="ARBA00004429"/>
    </source>
</evidence>
<keyword evidence="8 9" id="KW-0472">Membrane</keyword>
<evidence type="ECO:0000256" key="2">
    <source>
        <dbReference type="ARBA" id="ARBA00007783"/>
    </source>
</evidence>
<feature type="transmembrane region" description="Helical" evidence="9">
    <location>
        <begin position="58"/>
        <end position="79"/>
    </location>
</feature>
<evidence type="ECO:0000256" key="9">
    <source>
        <dbReference type="RuleBase" id="RU361157"/>
    </source>
</evidence>
<dbReference type="Pfam" id="PF01061">
    <property type="entry name" value="ABC2_membrane"/>
    <property type="match status" value="1"/>
</dbReference>